<keyword evidence="1" id="KW-1133">Transmembrane helix</keyword>
<dbReference type="EMBL" id="CAJNIZ010016086">
    <property type="protein sequence ID" value="CAE7381198.1"/>
    <property type="molecule type" value="Genomic_DNA"/>
</dbReference>
<dbReference type="OrthoDB" id="432605at2759"/>
<protein>
    <submittedName>
        <fullName evidence="2">Uncharacterized protein</fullName>
    </submittedName>
</protein>
<feature type="transmembrane region" description="Helical" evidence="1">
    <location>
        <begin position="199"/>
        <end position="219"/>
    </location>
</feature>
<gene>
    <name evidence="2" type="ORF">SPIL2461_LOCUS9295</name>
</gene>
<reference evidence="2" key="1">
    <citation type="submission" date="2021-02" db="EMBL/GenBank/DDBJ databases">
        <authorList>
            <person name="Dougan E. K."/>
            <person name="Rhodes N."/>
            <person name="Thang M."/>
            <person name="Chan C."/>
        </authorList>
    </citation>
    <scope>NUCLEOTIDE SEQUENCE</scope>
</reference>
<accession>A0A812Q759</accession>
<keyword evidence="1" id="KW-0812">Transmembrane</keyword>
<evidence type="ECO:0000256" key="1">
    <source>
        <dbReference type="SAM" id="Phobius"/>
    </source>
</evidence>
<keyword evidence="1" id="KW-0472">Membrane</keyword>
<feature type="transmembrane region" description="Helical" evidence="1">
    <location>
        <begin position="34"/>
        <end position="56"/>
    </location>
</feature>
<evidence type="ECO:0000313" key="2">
    <source>
        <dbReference type="EMBL" id="CAE7381198.1"/>
    </source>
</evidence>
<feature type="non-terminal residue" evidence="2">
    <location>
        <position position="278"/>
    </location>
</feature>
<dbReference type="Proteomes" id="UP000649617">
    <property type="component" value="Unassembled WGS sequence"/>
</dbReference>
<evidence type="ECO:0000313" key="3">
    <source>
        <dbReference type="Proteomes" id="UP000649617"/>
    </source>
</evidence>
<keyword evidence="3" id="KW-1185">Reference proteome</keyword>
<organism evidence="2 3">
    <name type="scientific">Symbiodinium pilosum</name>
    <name type="common">Dinoflagellate</name>
    <dbReference type="NCBI Taxonomy" id="2952"/>
    <lineage>
        <taxon>Eukaryota</taxon>
        <taxon>Sar</taxon>
        <taxon>Alveolata</taxon>
        <taxon>Dinophyceae</taxon>
        <taxon>Suessiales</taxon>
        <taxon>Symbiodiniaceae</taxon>
        <taxon>Symbiodinium</taxon>
    </lineage>
</organism>
<proteinExistence type="predicted"/>
<name>A0A812Q759_SYMPI</name>
<comment type="caution">
    <text evidence="2">The sequence shown here is derived from an EMBL/GenBank/DDBJ whole genome shotgun (WGS) entry which is preliminary data.</text>
</comment>
<sequence>VILYQLQREYPEDELSTASVTVRTVVRGVLVIRVASRAVCFLAAWLYLLLIIDFGVDQVWWWREEPGTPLGILGPMAWLLDAERSHLFANEKSIIFCMNLISVISQQRLVEVLARREVLLRLIGAERVMASTICLLLKGVAVACTPSKSANPIAEFLLRVAPPPACCVAIVTLRDHALPLGIAVVVAPRVTAMLGSSSCMLVGLLCGAYAAHAVLFVWYSHRGDLDSAALRLAMLVPGGVSSQAKGLLRGVLAGAHRRAVQMMAMGILQRAFRWLTQR</sequence>
<dbReference type="AlphaFoldDB" id="A0A812Q759"/>